<evidence type="ECO:0000313" key="7">
    <source>
        <dbReference type="EMBL" id="PJA15143.1"/>
    </source>
</evidence>
<protein>
    <submittedName>
        <fullName evidence="7">Uncharacterized protein</fullName>
    </submittedName>
</protein>
<comment type="caution">
    <text evidence="7">The sequence shown here is derived from an EMBL/GenBank/DDBJ whole genome shotgun (WGS) entry which is preliminary data.</text>
</comment>
<evidence type="ECO:0000259" key="6">
    <source>
        <dbReference type="Pfam" id="PF08281"/>
    </source>
</evidence>
<dbReference type="NCBIfam" id="TIGR02937">
    <property type="entry name" value="sigma70-ECF"/>
    <property type="match status" value="1"/>
</dbReference>
<feature type="domain" description="RNA polymerase sigma-70 region 2" evidence="5">
    <location>
        <begin position="9"/>
        <end position="71"/>
    </location>
</feature>
<evidence type="ECO:0000259" key="5">
    <source>
        <dbReference type="Pfam" id="PF04542"/>
    </source>
</evidence>
<accession>A0A2M7W2S8</accession>
<dbReference type="Gene3D" id="1.10.10.10">
    <property type="entry name" value="Winged helix-like DNA-binding domain superfamily/Winged helix DNA-binding domain"/>
    <property type="match status" value="1"/>
</dbReference>
<dbReference type="InterPro" id="IPR036388">
    <property type="entry name" value="WH-like_DNA-bd_sf"/>
</dbReference>
<dbReference type="PANTHER" id="PTHR43133">
    <property type="entry name" value="RNA POLYMERASE ECF-TYPE SIGMA FACTO"/>
    <property type="match status" value="1"/>
</dbReference>
<dbReference type="GO" id="GO:0016987">
    <property type="term" value="F:sigma factor activity"/>
    <property type="evidence" value="ECO:0007669"/>
    <property type="project" value="UniProtKB-KW"/>
</dbReference>
<dbReference type="GO" id="GO:0006352">
    <property type="term" value="P:DNA-templated transcription initiation"/>
    <property type="evidence" value="ECO:0007669"/>
    <property type="project" value="InterPro"/>
</dbReference>
<evidence type="ECO:0000256" key="2">
    <source>
        <dbReference type="ARBA" id="ARBA00023015"/>
    </source>
</evidence>
<dbReference type="SUPFAM" id="SSF88659">
    <property type="entry name" value="Sigma3 and sigma4 domains of RNA polymerase sigma factors"/>
    <property type="match status" value="1"/>
</dbReference>
<dbReference type="Pfam" id="PF08281">
    <property type="entry name" value="Sigma70_r4_2"/>
    <property type="match status" value="1"/>
</dbReference>
<evidence type="ECO:0000256" key="3">
    <source>
        <dbReference type="ARBA" id="ARBA00023082"/>
    </source>
</evidence>
<dbReference type="EMBL" id="PFQB01000024">
    <property type="protein sequence ID" value="PJA15143.1"/>
    <property type="molecule type" value="Genomic_DNA"/>
</dbReference>
<evidence type="ECO:0000256" key="1">
    <source>
        <dbReference type="ARBA" id="ARBA00010641"/>
    </source>
</evidence>
<gene>
    <name evidence="7" type="ORF">COX64_01125</name>
</gene>
<name>A0A2M7W2S8_9BACT</name>
<evidence type="ECO:0000313" key="8">
    <source>
        <dbReference type="Proteomes" id="UP000228952"/>
    </source>
</evidence>
<dbReference type="Pfam" id="PF04542">
    <property type="entry name" value="Sigma70_r2"/>
    <property type="match status" value="1"/>
</dbReference>
<dbReference type="InterPro" id="IPR039425">
    <property type="entry name" value="RNA_pol_sigma-70-like"/>
</dbReference>
<feature type="domain" description="RNA polymerase sigma factor 70 region 4 type 2" evidence="6">
    <location>
        <begin position="101"/>
        <end position="144"/>
    </location>
</feature>
<comment type="similarity">
    <text evidence="1">Belongs to the sigma-70 factor family. ECF subfamily.</text>
</comment>
<dbReference type="InterPro" id="IPR013325">
    <property type="entry name" value="RNA_pol_sigma_r2"/>
</dbReference>
<organism evidence="7 8">
    <name type="scientific">Candidatus Dojkabacteria bacterium CG_4_10_14_0_2_um_filter_Dojkabacteria_WS6_41_15</name>
    <dbReference type="NCBI Taxonomy" id="2014249"/>
    <lineage>
        <taxon>Bacteria</taxon>
        <taxon>Candidatus Dojkabacteria</taxon>
    </lineage>
</organism>
<dbReference type="InterPro" id="IPR013249">
    <property type="entry name" value="RNA_pol_sigma70_r4_t2"/>
</dbReference>
<dbReference type="SUPFAM" id="SSF88946">
    <property type="entry name" value="Sigma2 domain of RNA polymerase sigma factors"/>
    <property type="match status" value="1"/>
</dbReference>
<dbReference type="InterPro" id="IPR014284">
    <property type="entry name" value="RNA_pol_sigma-70_dom"/>
</dbReference>
<sequence length="171" mass="20155">MSVAELEHFYEANLPKIYRFYFYKVLNREIAEDLTSQSFLKFVQEVSRRVIKKPKAFLYGIARHVIMDFLRVKYQGKEVPLDEEDETLIADFEAPEVHILDYLERLLPKVPEKQAIVLRLRFLEKLSLQEIATKLDKDVNYVSTTQKRGFISIKKLLQCTDVPTNIVEDEL</sequence>
<dbReference type="AlphaFoldDB" id="A0A2M7W2S8"/>
<keyword evidence="2" id="KW-0805">Transcription regulation</keyword>
<dbReference type="InterPro" id="IPR007627">
    <property type="entry name" value="RNA_pol_sigma70_r2"/>
</dbReference>
<dbReference type="Gene3D" id="1.10.1740.10">
    <property type="match status" value="1"/>
</dbReference>
<dbReference type="GO" id="GO:0003677">
    <property type="term" value="F:DNA binding"/>
    <property type="evidence" value="ECO:0007669"/>
    <property type="project" value="InterPro"/>
</dbReference>
<dbReference type="PANTHER" id="PTHR43133:SF57">
    <property type="entry name" value="RNA POLYMERASE SIGMA-70 FACTOR"/>
    <property type="match status" value="1"/>
</dbReference>
<dbReference type="InterPro" id="IPR013324">
    <property type="entry name" value="RNA_pol_sigma_r3/r4-like"/>
</dbReference>
<proteinExistence type="inferred from homology"/>
<evidence type="ECO:0000256" key="4">
    <source>
        <dbReference type="ARBA" id="ARBA00023163"/>
    </source>
</evidence>
<dbReference type="Proteomes" id="UP000228952">
    <property type="component" value="Unassembled WGS sequence"/>
</dbReference>
<reference evidence="8" key="1">
    <citation type="submission" date="2017-09" db="EMBL/GenBank/DDBJ databases">
        <title>Depth-based differentiation of microbial function through sediment-hosted aquifers and enrichment of novel symbionts in the deep terrestrial subsurface.</title>
        <authorList>
            <person name="Probst A.J."/>
            <person name="Ladd B."/>
            <person name="Jarett J.K."/>
            <person name="Geller-Mcgrath D.E."/>
            <person name="Sieber C.M.K."/>
            <person name="Emerson J.B."/>
            <person name="Anantharaman K."/>
            <person name="Thomas B.C."/>
            <person name="Malmstrom R."/>
            <person name="Stieglmeier M."/>
            <person name="Klingl A."/>
            <person name="Woyke T."/>
            <person name="Ryan C.M."/>
            <person name="Banfield J.F."/>
        </authorList>
    </citation>
    <scope>NUCLEOTIDE SEQUENCE [LARGE SCALE GENOMIC DNA]</scope>
</reference>
<keyword evidence="4" id="KW-0804">Transcription</keyword>
<keyword evidence="3" id="KW-0731">Sigma factor</keyword>